<gene>
    <name evidence="3" type="ORF">DFH07DRAFT_758171</name>
</gene>
<dbReference type="InterPro" id="IPR007527">
    <property type="entry name" value="Znf_SWIM"/>
</dbReference>
<feature type="domain" description="SWIM-type" evidence="2">
    <location>
        <begin position="191"/>
        <end position="224"/>
    </location>
</feature>
<dbReference type="PROSITE" id="PS50966">
    <property type="entry name" value="ZF_SWIM"/>
    <property type="match status" value="1"/>
</dbReference>
<dbReference type="EMBL" id="JARJLG010000220">
    <property type="protein sequence ID" value="KAJ7726311.1"/>
    <property type="molecule type" value="Genomic_DNA"/>
</dbReference>
<sequence length="276" mass="33057">FRTHFHQHPEIPMADEEGTFLSAEEIHYGVTQDMYQYCFENDLAQVWAYMWNRWYTPKQWRLWARAACDAIPRIKTTMIVESLWKHLKHRDLAQFNRPRLDLVTYLIITNVLPRVARTLAYVRGNRRFGRPKELAAWQVDIKLMWLDMSRSDEHRLTERQLNCLKSARNTKGRAERLELLEAEETRERGTYHTDIRRWTCNCPSFAPNRFLICKHLVREANKQLRDLPLSSLQFSSTFVVIITRHSITFQASTTRMVQTLARVVMTRRRRKCKYLL</sequence>
<dbReference type="Proteomes" id="UP001215280">
    <property type="component" value="Unassembled WGS sequence"/>
</dbReference>
<keyword evidence="1" id="KW-0479">Metal-binding</keyword>
<reference evidence="3" key="1">
    <citation type="submission" date="2023-03" db="EMBL/GenBank/DDBJ databases">
        <title>Massive genome expansion in bonnet fungi (Mycena s.s.) driven by repeated elements and novel gene families across ecological guilds.</title>
        <authorList>
            <consortium name="Lawrence Berkeley National Laboratory"/>
            <person name="Harder C.B."/>
            <person name="Miyauchi S."/>
            <person name="Viragh M."/>
            <person name="Kuo A."/>
            <person name="Thoen E."/>
            <person name="Andreopoulos B."/>
            <person name="Lu D."/>
            <person name="Skrede I."/>
            <person name="Drula E."/>
            <person name="Henrissat B."/>
            <person name="Morin E."/>
            <person name="Kohler A."/>
            <person name="Barry K."/>
            <person name="LaButti K."/>
            <person name="Morin E."/>
            <person name="Salamov A."/>
            <person name="Lipzen A."/>
            <person name="Mereny Z."/>
            <person name="Hegedus B."/>
            <person name="Baldrian P."/>
            <person name="Stursova M."/>
            <person name="Weitz H."/>
            <person name="Taylor A."/>
            <person name="Grigoriev I.V."/>
            <person name="Nagy L.G."/>
            <person name="Martin F."/>
            <person name="Kauserud H."/>
        </authorList>
    </citation>
    <scope>NUCLEOTIDE SEQUENCE</scope>
    <source>
        <strain evidence="3">CBHHK188m</strain>
    </source>
</reference>
<keyword evidence="1" id="KW-0862">Zinc</keyword>
<dbReference type="GO" id="GO:0008270">
    <property type="term" value="F:zinc ion binding"/>
    <property type="evidence" value="ECO:0007669"/>
    <property type="project" value="UniProtKB-KW"/>
</dbReference>
<dbReference type="AlphaFoldDB" id="A0AAD7MP05"/>
<name>A0AAD7MP05_9AGAR</name>
<keyword evidence="4" id="KW-1185">Reference proteome</keyword>
<proteinExistence type="predicted"/>
<accession>A0AAD7MP05</accession>
<organism evidence="3 4">
    <name type="scientific">Mycena maculata</name>
    <dbReference type="NCBI Taxonomy" id="230809"/>
    <lineage>
        <taxon>Eukaryota</taxon>
        <taxon>Fungi</taxon>
        <taxon>Dikarya</taxon>
        <taxon>Basidiomycota</taxon>
        <taxon>Agaricomycotina</taxon>
        <taxon>Agaricomycetes</taxon>
        <taxon>Agaricomycetidae</taxon>
        <taxon>Agaricales</taxon>
        <taxon>Marasmiineae</taxon>
        <taxon>Mycenaceae</taxon>
        <taxon>Mycena</taxon>
    </lineage>
</organism>
<evidence type="ECO:0000256" key="1">
    <source>
        <dbReference type="PROSITE-ProRule" id="PRU00325"/>
    </source>
</evidence>
<comment type="caution">
    <text evidence="3">The sequence shown here is derived from an EMBL/GenBank/DDBJ whole genome shotgun (WGS) entry which is preliminary data.</text>
</comment>
<evidence type="ECO:0000313" key="4">
    <source>
        <dbReference type="Proteomes" id="UP001215280"/>
    </source>
</evidence>
<protein>
    <recommendedName>
        <fullName evidence="2">SWIM-type domain-containing protein</fullName>
    </recommendedName>
</protein>
<evidence type="ECO:0000313" key="3">
    <source>
        <dbReference type="EMBL" id="KAJ7726311.1"/>
    </source>
</evidence>
<evidence type="ECO:0000259" key="2">
    <source>
        <dbReference type="PROSITE" id="PS50966"/>
    </source>
</evidence>
<keyword evidence="1" id="KW-0863">Zinc-finger</keyword>
<feature type="non-terminal residue" evidence="3">
    <location>
        <position position="1"/>
    </location>
</feature>